<dbReference type="EMBL" id="AZIL01000877">
    <property type="protein sequence ID" value="EWM25614.1"/>
    <property type="molecule type" value="Genomic_DNA"/>
</dbReference>
<gene>
    <name evidence="2" type="ORF">Naga_101172g1</name>
</gene>
<dbReference type="AlphaFoldDB" id="W7TZ01"/>
<dbReference type="Proteomes" id="UP000019335">
    <property type="component" value="Chromosome 11"/>
</dbReference>
<evidence type="ECO:0000313" key="2">
    <source>
        <dbReference type="EMBL" id="EWM25614.1"/>
    </source>
</evidence>
<name>W7TZ01_9STRA</name>
<feature type="compositionally biased region" description="Low complexity" evidence="1">
    <location>
        <begin position="73"/>
        <end position="86"/>
    </location>
</feature>
<proteinExistence type="predicted"/>
<feature type="region of interest" description="Disordered" evidence="1">
    <location>
        <begin position="47"/>
        <end position="142"/>
    </location>
</feature>
<protein>
    <submittedName>
        <fullName evidence="2">Uncharacterized protein</fullName>
    </submittedName>
</protein>
<evidence type="ECO:0000313" key="3">
    <source>
        <dbReference type="Proteomes" id="UP000019335"/>
    </source>
</evidence>
<organism evidence="2 3">
    <name type="scientific">Nannochloropsis gaditana</name>
    <dbReference type="NCBI Taxonomy" id="72520"/>
    <lineage>
        <taxon>Eukaryota</taxon>
        <taxon>Sar</taxon>
        <taxon>Stramenopiles</taxon>
        <taxon>Ochrophyta</taxon>
        <taxon>Eustigmatophyceae</taxon>
        <taxon>Eustigmatales</taxon>
        <taxon>Monodopsidaceae</taxon>
        <taxon>Nannochloropsis</taxon>
    </lineage>
</organism>
<reference evidence="2 3" key="1">
    <citation type="journal article" date="2014" name="Mol. Plant">
        <title>Chromosome Scale Genome Assembly and Transcriptome Profiling of Nannochloropsis gaditana in Nitrogen Depletion.</title>
        <authorList>
            <person name="Corteggiani Carpinelli E."/>
            <person name="Telatin A."/>
            <person name="Vitulo N."/>
            <person name="Forcato C."/>
            <person name="D'Angelo M."/>
            <person name="Schiavon R."/>
            <person name="Vezzi A."/>
            <person name="Giacometti G.M."/>
            <person name="Morosinotto T."/>
            <person name="Valle G."/>
        </authorList>
    </citation>
    <scope>NUCLEOTIDE SEQUENCE [LARGE SCALE GENOMIC DNA]</scope>
    <source>
        <strain evidence="2 3">B-31</strain>
    </source>
</reference>
<accession>W7TZ01</accession>
<feature type="region of interest" description="Disordered" evidence="1">
    <location>
        <begin position="1"/>
        <end position="21"/>
    </location>
</feature>
<sequence>MKRSSKTRPGGREERHAQAHVIGPLRPLFSLLLLAATSTQAFQYPSQWQRRPLHQPHPRQQTAPVAPLRGLGASSTLSRRSRSSFPPFSPSPSPLPLAASSTSFEPLRPAYDTNSTSSSSSAVSAPAETVDKKGSKAMPTAFPPQMLGEEELLVRGPPPPAVGPMTKVSST</sequence>
<comment type="caution">
    <text evidence="2">The sequence shown here is derived from an EMBL/GenBank/DDBJ whole genome shotgun (WGS) entry which is preliminary data.</text>
</comment>
<feature type="region of interest" description="Disordered" evidence="1">
    <location>
        <begin position="152"/>
        <end position="171"/>
    </location>
</feature>
<feature type="compositionally biased region" description="Low complexity" evidence="1">
    <location>
        <begin position="115"/>
        <end position="127"/>
    </location>
</feature>
<evidence type="ECO:0000256" key="1">
    <source>
        <dbReference type="SAM" id="MobiDB-lite"/>
    </source>
</evidence>
<keyword evidence="3" id="KW-1185">Reference proteome</keyword>
<dbReference type="OrthoDB" id="5379943at2759"/>